<organism evidence="1 2">
    <name type="scientific">Caerostris darwini</name>
    <dbReference type="NCBI Taxonomy" id="1538125"/>
    <lineage>
        <taxon>Eukaryota</taxon>
        <taxon>Metazoa</taxon>
        <taxon>Ecdysozoa</taxon>
        <taxon>Arthropoda</taxon>
        <taxon>Chelicerata</taxon>
        <taxon>Arachnida</taxon>
        <taxon>Araneae</taxon>
        <taxon>Araneomorphae</taxon>
        <taxon>Entelegynae</taxon>
        <taxon>Araneoidea</taxon>
        <taxon>Araneidae</taxon>
        <taxon>Caerostris</taxon>
    </lineage>
</organism>
<dbReference type="AlphaFoldDB" id="A0AAV4TV82"/>
<evidence type="ECO:0000313" key="2">
    <source>
        <dbReference type="Proteomes" id="UP001054837"/>
    </source>
</evidence>
<reference evidence="1 2" key="1">
    <citation type="submission" date="2021-06" db="EMBL/GenBank/DDBJ databases">
        <title>Caerostris darwini draft genome.</title>
        <authorList>
            <person name="Kono N."/>
            <person name="Arakawa K."/>
        </authorList>
    </citation>
    <scope>NUCLEOTIDE SEQUENCE [LARGE SCALE GENOMIC DNA]</scope>
</reference>
<evidence type="ECO:0000313" key="1">
    <source>
        <dbReference type="EMBL" id="GIY48976.1"/>
    </source>
</evidence>
<name>A0AAV4TV82_9ARAC</name>
<proteinExistence type="predicted"/>
<keyword evidence="2" id="KW-1185">Reference proteome</keyword>
<accession>A0AAV4TV82</accession>
<sequence length="95" mass="11313">MILCTGNWPLEKIIEEKALVLWEKMLRTPRYLTPWNLESPSKRCLKTQADFLQEVLKLKDSYNLNFELENLPTPRSPLDCRIFSPLDCRCPKIRY</sequence>
<comment type="caution">
    <text evidence="1">The sequence shown here is derived from an EMBL/GenBank/DDBJ whole genome shotgun (WGS) entry which is preliminary data.</text>
</comment>
<dbReference type="Proteomes" id="UP001054837">
    <property type="component" value="Unassembled WGS sequence"/>
</dbReference>
<dbReference type="EMBL" id="BPLQ01010176">
    <property type="protein sequence ID" value="GIY48976.1"/>
    <property type="molecule type" value="Genomic_DNA"/>
</dbReference>
<gene>
    <name evidence="1" type="ORF">CDAR_613761</name>
</gene>
<protein>
    <submittedName>
        <fullName evidence="1">Uncharacterized protein</fullName>
    </submittedName>
</protein>